<protein>
    <submittedName>
        <fullName evidence="2">Uncharacterized protein</fullName>
    </submittedName>
</protein>
<dbReference type="AlphaFoldDB" id="A0A0D2EPQ6"/>
<keyword evidence="1" id="KW-0472">Membrane</keyword>
<dbReference type="RefSeq" id="XP_013318082.1">
    <property type="nucleotide sequence ID" value="XM_013462628.1"/>
</dbReference>
<reference evidence="2 3" key="1">
    <citation type="submission" date="2015-01" db="EMBL/GenBank/DDBJ databases">
        <title>The Genome Sequence of Exophiala xenobiotica CBS118157.</title>
        <authorList>
            <consortium name="The Broad Institute Genomics Platform"/>
            <person name="Cuomo C."/>
            <person name="de Hoog S."/>
            <person name="Gorbushina A."/>
            <person name="Stielow B."/>
            <person name="Teixiera M."/>
            <person name="Abouelleil A."/>
            <person name="Chapman S.B."/>
            <person name="Priest M."/>
            <person name="Young S.K."/>
            <person name="Wortman J."/>
            <person name="Nusbaum C."/>
            <person name="Birren B."/>
        </authorList>
    </citation>
    <scope>NUCLEOTIDE SEQUENCE [LARGE SCALE GENOMIC DNA]</scope>
    <source>
        <strain evidence="2 3">CBS 118157</strain>
    </source>
</reference>
<dbReference type="GeneID" id="25327952"/>
<evidence type="ECO:0000313" key="3">
    <source>
        <dbReference type="Proteomes" id="UP000054342"/>
    </source>
</evidence>
<keyword evidence="1" id="KW-0812">Transmembrane</keyword>
<proteinExistence type="predicted"/>
<gene>
    <name evidence="2" type="ORF">PV05_06044</name>
</gene>
<dbReference type="HOGENOM" id="CLU_053383_0_0_1"/>
<evidence type="ECO:0000313" key="2">
    <source>
        <dbReference type="EMBL" id="KIW57498.1"/>
    </source>
</evidence>
<dbReference type="OrthoDB" id="5428890at2759"/>
<keyword evidence="1" id="KW-1133">Transmembrane helix</keyword>
<evidence type="ECO:0000256" key="1">
    <source>
        <dbReference type="SAM" id="Phobius"/>
    </source>
</evidence>
<feature type="transmembrane region" description="Helical" evidence="1">
    <location>
        <begin position="370"/>
        <end position="391"/>
    </location>
</feature>
<dbReference type="EMBL" id="KN847319">
    <property type="protein sequence ID" value="KIW57498.1"/>
    <property type="molecule type" value="Genomic_DNA"/>
</dbReference>
<dbReference type="Proteomes" id="UP000054342">
    <property type="component" value="Unassembled WGS sequence"/>
</dbReference>
<keyword evidence="3" id="KW-1185">Reference proteome</keyword>
<name>A0A0D2EPQ6_9EURO</name>
<accession>A0A0D2EPQ6</accession>
<organism evidence="2 3">
    <name type="scientific">Exophiala xenobiotica</name>
    <dbReference type="NCBI Taxonomy" id="348802"/>
    <lineage>
        <taxon>Eukaryota</taxon>
        <taxon>Fungi</taxon>
        <taxon>Dikarya</taxon>
        <taxon>Ascomycota</taxon>
        <taxon>Pezizomycotina</taxon>
        <taxon>Eurotiomycetes</taxon>
        <taxon>Chaetothyriomycetidae</taxon>
        <taxon>Chaetothyriales</taxon>
        <taxon>Herpotrichiellaceae</taxon>
        <taxon>Exophiala</taxon>
    </lineage>
</organism>
<sequence length="414" mass="47958">MPVLVATCMDTAQHGCAQRMTSNPSDNWSVEREPEEAVPRYMVANRNIYCDSRQRTVRSNELARKMAGGEEIELRKPGASVTITEGLLPLWRGNTYQNASNTEIVMDAYLPYQRKQCYYAWSDCGRQLAARTDRDILEIADDVAKGLPKESIRKRLGLRLANQKVGDKSELLDASIDLSARLLTMTDIGRLRYAVCRRNVLPWNEGSLKELLEVHFNQPVTLDHDVKLEKAFNAHSFRRITGFEVDWTDNLADHLRLDEDNRRLAIFHHASFLKCQRSGLFPERFVEETVQTLALFFPQLDREITAWLKKLPQTLNIDKDLTKCGRLRPHARQIGNFKFWHDRLVMLKQVYDQSQPRTLSQLWYDRRNALQWYTFWIAISVFWLAIVFGMVQCIEGALQTYKAFKPTGATKTQL</sequence>